<evidence type="ECO:0000256" key="3">
    <source>
        <dbReference type="ARBA" id="ARBA00022519"/>
    </source>
</evidence>
<evidence type="ECO:0000313" key="20">
    <source>
        <dbReference type="Proteomes" id="UP001597380"/>
    </source>
</evidence>
<evidence type="ECO:0000256" key="16">
    <source>
        <dbReference type="HAMAP-Rule" id="MF_00427"/>
    </source>
</evidence>
<evidence type="ECO:0000256" key="10">
    <source>
        <dbReference type="ARBA" id="ARBA00023027"/>
    </source>
</evidence>
<feature type="transmembrane region" description="Helical" evidence="16">
    <location>
        <begin position="12"/>
        <end position="33"/>
    </location>
</feature>
<keyword evidence="10 16" id="KW-0520">NAD</keyword>
<keyword evidence="6 16" id="KW-0288">FMN</keyword>
<dbReference type="InterPro" id="IPR010204">
    <property type="entry name" value="NqrC"/>
</dbReference>
<dbReference type="NCBIfam" id="TIGR01938">
    <property type="entry name" value="nqrC"/>
    <property type="match status" value="1"/>
</dbReference>
<keyword evidence="13 16" id="KW-0830">Ubiquinone</keyword>
<dbReference type="NCBIfam" id="NF003746">
    <property type="entry name" value="PRK05346.1-1"/>
    <property type="match status" value="1"/>
</dbReference>
<evidence type="ECO:0000256" key="2">
    <source>
        <dbReference type="ARBA" id="ARBA00022475"/>
    </source>
</evidence>
<dbReference type="Pfam" id="PF04205">
    <property type="entry name" value="FMN_bind"/>
    <property type="match status" value="1"/>
</dbReference>
<evidence type="ECO:0000256" key="7">
    <source>
        <dbReference type="ARBA" id="ARBA00022692"/>
    </source>
</evidence>
<keyword evidence="11 16" id="KW-0915">Sodium</keyword>
<organism evidence="19 20">
    <name type="scientific">Corallincola platygyrae</name>
    <dbReference type="NCBI Taxonomy" id="1193278"/>
    <lineage>
        <taxon>Bacteria</taxon>
        <taxon>Pseudomonadati</taxon>
        <taxon>Pseudomonadota</taxon>
        <taxon>Gammaproteobacteria</taxon>
        <taxon>Alteromonadales</taxon>
        <taxon>Psychromonadaceae</taxon>
        <taxon>Corallincola</taxon>
    </lineage>
</organism>
<evidence type="ECO:0000256" key="6">
    <source>
        <dbReference type="ARBA" id="ARBA00022643"/>
    </source>
</evidence>
<gene>
    <name evidence="16" type="primary">nqrC</name>
    <name evidence="19" type="ORF">ACFSJ3_04520</name>
</gene>
<accession>A0ABW4XMJ9</accession>
<keyword evidence="8 16" id="KW-1278">Translocase</keyword>
<keyword evidence="14 16" id="KW-0472">Membrane</keyword>
<keyword evidence="7 16" id="KW-0812">Transmembrane</keyword>
<keyword evidence="1 16" id="KW-0813">Transport</keyword>
<comment type="similarity">
    <text evidence="16 17">Belongs to the NqrC family.</text>
</comment>
<reference evidence="20" key="1">
    <citation type="journal article" date="2019" name="Int. J. Syst. Evol. Microbiol.">
        <title>The Global Catalogue of Microorganisms (GCM) 10K type strain sequencing project: providing services to taxonomists for standard genome sequencing and annotation.</title>
        <authorList>
            <consortium name="The Broad Institute Genomics Platform"/>
            <consortium name="The Broad Institute Genome Sequencing Center for Infectious Disease"/>
            <person name="Wu L."/>
            <person name="Ma J."/>
        </authorList>
    </citation>
    <scope>NUCLEOTIDE SEQUENCE [LARGE SCALE GENOMIC DNA]</scope>
    <source>
        <strain evidence="20">CGMCC 1.10992</strain>
    </source>
</reference>
<proteinExistence type="inferred from homology"/>
<dbReference type="NCBIfam" id="NF003749">
    <property type="entry name" value="PRK05346.1-5"/>
    <property type="match status" value="1"/>
</dbReference>
<dbReference type="EMBL" id="JBHUHT010000008">
    <property type="protein sequence ID" value="MFD2095239.1"/>
    <property type="molecule type" value="Genomic_DNA"/>
</dbReference>
<dbReference type="PANTHER" id="PTHR37838">
    <property type="entry name" value="NA(+)-TRANSLOCATING NADH-QUINONE REDUCTASE SUBUNIT C"/>
    <property type="match status" value="1"/>
</dbReference>
<comment type="subcellular location">
    <subcellularLocation>
        <location evidence="16">Cell membrane</location>
        <topology evidence="16">Single-pass membrane protein</topology>
    </subcellularLocation>
</comment>
<keyword evidence="2 16" id="KW-1003">Cell membrane</keyword>
<feature type="domain" description="FMN-binding" evidence="18">
    <location>
        <begin position="144"/>
        <end position="242"/>
    </location>
</feature>
<evidence type="ECO:0000256" key="9">
    <source>
        <dbReference type="ARBA" id="ARBA00022989"/>
    </source>
</evidence>
<keyword evidence="12 16" id="KW-0406">Ion transport</keyword>
<comment type="caution">
    <text evidence="16">Lacks conserved residue(s) required for the propagation of feature annotation.</text>
</comment>
<dbReference type="SMART" id="SM00900">
    <property type="entry name" value="FMN_bind"/>
    <property type="match status" value="1"/>
</dbReference>
<evidence type="ECO:0000256" key="14">
    <source>
        <dbReference type="ARBA" id="ARBA00023136"/>
    </source>
</evidence>
<keyword evidence="20" id="KW-1185">Reference proteome</keyword>
<evidence type="ECO:0000256" key="8">
    <source>
        <dbReference type="ARBA" id="ARBA00022967"/>
    </source>
</evidence>
<dbReference type="EC" id="7.2.1.1" evidence="16 17"/>
<dbReference type="HAMAP" id="MF_00427">
    <property type="entry name" value="NqrC"/>
    <property type="match status" value="1"/>
</dbReference>
<protein>
    <recommendedName>
        <fullName evidence="16 17">Na(+)-translocating NADH-quinone reductase subunit C</fullName>
        <shortName evidence="16 17">Na(+)-NQR subunit C</shortName>
        <shortName evidence="16 17">Na(+)-translocating NQR subunit C</shortName>
        <ecNumber evidence="16 17">7.2.1.1</ecNumber>
    </recommendedName>
    <alternativeName>
        <fullName evidence="16 17">NQR complex subunit C</fullName>
    </alternativeName>
    <alternativeName>
        <fullName evidence="16 17">NQR-1 subunit C</fullName>
    </alternativeName>
</protein>
<keyword evidence="4 16" id="KW-0597">Phosphoprotein</keyword>
<comment type="subunit">
    <text evidence="16 17">Composed of six subunits; NqrA, NqrB, NqrC, NqrD, NqrE and NqrF.</text>
</comment>
<keyword evidence="9 16" id="KW-1133">Transmembrane helix</keyword>
<dbReference type="PANTHER" id="PTHR37838:SF1">
    <property type="entry name" value="NA(+)-TRANSLOCATING NADH-QUINONE REDUCTASE SUBUNIT C"/>
    <property type="match status" value="1"/>
</dbReference>
<sequence length="259" mass="27598">MSKGNDSIGKTLFVVISLCLVCSLVVSTAAVGLKPKQVENQALDKQRNILRAAGLLTAGANIGDVFAESIDARVIDLNTGEYVEVDGNTYDQRKAAKDPKASQKLDSADDLASIRRRADKASVYLAKDAQGNVTSIILPVHGYGLWSTMYAFVAIAPDANTVQALVYYDHGETPGLGGEIENPAWAGQWQGKKLFDDSWQPAIQIVKGGAQRDSAHQVDGLSGATLTGNGVQNTFNFWLGNKGFGPYLAKLRQGGLNNG</sequence>
<comment type="caution">
    <text evidence="19">The sequence shown here is derived from an EMBL/GenBank/DDBJ whole genome shotgun (WGS) entry which is preliminary data.</text>
</comment>
<keyword evidence="15 16" id="KW-0739">Sodium transport</keyword>
<evidence type="ECO:0000259" key="18">
    <source>
        <dbReference type="SMART" id="SM00900"/>
    </source>
</evidence>
<dbReference type="RefSeq" id="WP_345338397.1">
    <property type="nucleotide sequence ID" value="NZ_BAABLI010000005.1"/>
</dbReference>
<evidence type="ECO:0000256" key="17">
    <source>
        <dbReference type="PIRNR" id="PIRNR009437"/>
    </source>
</evidence>
<evidence type="ECO:0000313" key="19">
    <source>
        <dbReference type="EMBL" id="MFD2095239.1"/>
    </source>
</evidence>
<evidence type="ECO:0000256" key="1">
    <source>
        <dbReference type="ARBA" id="ARBA00022448"/>
    </source>
</evidence>
<keyword evidence="5 16" id="KW-0285">Flavoprotein</keyword>
<comment type="catalytic activity">
    <reaction evidence="16 17">
        <text>a ubiquinone + n Na(+)(in) + NADH + H(+) = a ubiquinol + n Na(+)(out) + NAD(+)</text>
        <dbReference type="Rhea" id="RHEA:47748"/>
        <dbReference type="Rhea" id="RHEA-COMP:9565"/>
        <dbReference type="Rhea" id="RHEA-COMP:9566"/>
        <dbReference type="ChEBI" id="CHEBI:15378"/>
        <dbReference type="ChEBI" id="CHEBI:16389"/>
        <dbReference type="ChEBI" id="CHEBI:17976"/>
        <dbReference type="ChEBI" id="CHEBI:29101"/>
        <dbReference type="ChEBI" id="CHEBI:57540"/>
        <dbReference type="ChEBI" id="CHEBI:57945"/>
        <dbReference type="EC" id="7.2.1.1"/>
    </reaction>
</comment>
<evidence type="ECO:0000256" key="12">
    <source>
        <dbReference type="ARBA" id="ARBA00023065"/>
    </source>
</evidence>
<dbReference type="InterPro" id="IPR007329">
    <property type="entry name" value="FMN-bd"/>
</dbReference>
<evidence type="ECO:0000256" key="4">
    <source>
        <dbReference type="ARBA" id="ARBA00022553"/>
    </source>
</evidence>
<keyword evidence="3" id="KW-0997">Cell inner membrane</keyword>
<dbReference type="Proteomes" id="UP001597380">
    <property type="component" value="Unassembled WGS sequence"/>
</dbReference>
<evidence type="ECO:0000256" key="11">
    <source>
        <dbReference type="ARBA" id="ARBA00023053"/>
    </source>
</evidence>
<dbReference type="PIRSF" id="PIRSF009437">
    <property type="entry name" value="NQR-1_subunit_C"/>
    <property type="match status" value="1"/>
</dbReference>
<comment type="cofactor">
    <cofactor evidence="16 17">
        <name>FMN</name>
        <dbReference type="ChEBI" id="CHEBI:58210"/>
    </cofactor>
</comment>
<evidence type="ECO:0000256" key="13">
    <source>
        <dbReference type="ARBA" id="ARBA00023075"/>
    </source>
</evidence>
<evidence type="ECO:0000256" key="15">
    <source>
        <dbReference type="ARBA" id="ARBA00023201"/>
    </source>
</evidence>
<feature type="modified residue" description="FMN phosphoryl threonine" evidence="16">
    <location>
        <position position="225"/>
    </location>
</feature>
<comment type="function">
    <text evidence="16">NQR complex catalyzes the reduction of ubiquinone-1 to ubiquinol by two successive reactions, coupled with the transport of Na(+) ions from the cytoplasm to the periplasm. NqrA to NqrE are probably involved in the second step, the conversion of ubisemiquinone to ubiquinol.</text>
</comment>
<evidence type="ECO:0000256" key="5">
    <source>
        <dbReference type="ARBA" id="ARBA00022630"/>
    </source>
</evidence>
<name>A0ABW4XMJ9_9GAMM</name>